<keyword evidence="6 8" id="KW-0472">Membrane</keyword>
<name>A0ABX0HSX2_9PROT</name>
<feature type="domain" description="TonB-dependent receptor-like beta-barrel" evidence="10">
    <location>
        <begin position="394"/>
        <end position="877"/>
    </location>
</feature>
<protein>
    <submittedName>
        <fullName evidence="12">TonB-dependent receptor</fullName>
    </submittedName>
</protein>
<organism evidence="12 13">
    <name type="scientific">Aquisalinus luteolus</name>
    <dbReference type="NCBI Taxonomy" id="1566827"/>
    <lineage>
        <taxon>Bacteria</taxon>
        <taxon>Pseudomonadati</taxon>
        <taxon>Pseudomonadota</taxon>
        <taxon>Alphaproteobacteria</taxon>
        <taxon>Parvularculales</taxon>
        <taxon>Parvularculaceae</taxon>
        <taxon>Aquisalinus</taxon>
    </lineage>
</organism>
<accession>A0ABX0HSX2</accession>
<keyword evidence="7 8" id="KW-0998">Cell outer membrane</keyword>
<dbReference type="InterPro" id="IPR039426">
    <property type="entry name" value="TonB-dep_rcpt-like"/>
</dbReference>
<evidence type="ECO:0000256" key="5">
    <source>
        <dbReference type="ARBA" id="ARBA00023077"/>
    </source>
</evidence>
<evidence type="ECO:0000259" key="10">
    <source>
        <dbReference type="Pfam" id="PF00593"/>
    </source>
</evidence>
<dbReference type="Gene3D" id="2.170.130.10">
    <property type="entry name" value="TonB-dependent receptor, plug domain"/>
    <property type="match status" value="1"/>
</dbReference>
<reference evidence="12 13" key="1">
    <citation type="submission" date="2020-02" db="EMBL/GenBank/DDBJ databases">
        <title>Genome sequence of Parvularcula flava strain NH6-79.</title>
        <authorList>
            <person name="Abdul Karim M.H."/>
            <person name="Lam M.Q."/>
            <person name="Chen S.J."/>
            <person name="Yahya A."/>
            <person name="Shahir S."/>
            <person name="Shamsir M.S."/>
            <person name="Chong C.S."/>
        </authorList>
    </citation>
    <scope>NUCLEOTIDE SEQUENCE [LARGE SCALE GENOMIC DNA]</scope>
    <source>
        <strain evidence="12 13">NH6-79</strain>
    </source>
</reference>
<dbReference type="InterPro" id="IPR036942">
    <property type="entry name" value="Beta-barrel_TonB_sf"/>
</dbReference>
<dbReference type="Gene3D" id="3.55.50.30">
    <property type="match status" value="1"/>
</dbReference>
<keyword evidence="5 9" id="KW-0798">TonB box</keyword>
<dbReference type="Gene3D" id="2.40.170.20">
    <property type="entry name" value="TonB-dependent receptor, beta-barrel domain"/>
    <property type="match status" value="1"/>
</dbReference>
<keyword evidence="13" id="KW-1185">Reference proteome</keyword>
<dbReference type="SUPFAM" id="SSF56935">
    <property type="entry name" value="Porins"/>
    <property type="match status" value="1"/>
</dbReference>
<evidence type="ECO:0000256" key="9">
    <source>
        <dbReference type="RuleBase" id="RU003357"/>
    </source>
</evidence>
<evidence type="ECO:0000313" key="13">
    <source>
        <dbReference type="Proteomes" id="UP000818603"/>
    </source>
</evidence>
<dbReference type="InterPro" id="IPR012910">
    <property type="entry name" value="Plug_dom"/>
</dbReference>
<dbReference type="RefSeq" id="WP_166426618.1">
    <property type="nucleotide sequence ID" value="NZ_BMGZ01000006.1"/>
</dbReference>
<evidence type="ECO:0000313" key="12">
    <source>
        <dbReference type="EMBL" id="NHK29664.1"/>
    </source>
</evidence>
<dbReference type="Proteomes" id="UP000818603">
    <property type="component" value="Unassembled WGS sequence"/>
</dbReference>
<gene>
    <name evidence="12" type="ORF">FF098_017290</name>
</gene>
<keyword evidence="12" id="KW-0675">Receptor</keyword>
<feature type="domain" description="TonB-dependent receptor plug" evidence="11">
    <location>
        <begin position="177"/>
        <end position="299"/>
    </location>
</feature>
<dbReference type="PANTHER" id="PTHR47234:SF3">
    <property type="entry name" value="SECRETIN_TONB SHORT N-TERMINAL DOMAIN-CONTAINING PROTEIN"/>
    <property type="match status" value="1"/>
</dbReference>
<evidence type="ECO:0000256" key="1">
    <source>
        <dbReference type="ARBA" id="ARBA00004571"/>
    </source>
</evidence>
<keyword evidence="4 8" id="KW-0812">Transmembrane</keyword>
<evidence type="ECO:0000256" key="3">
    <source>
        <dbReference type="ARBA" id="ARBA00022452"/>
    </source>
</evidence>
<dbReference type="PROSITE" id="PS52016">
    <property type="entry name" value="TONB_DEPENDENT_REC_3"/>
    <property type="match status" value="1"/>
</dbReference>
<dbReference type="EMBL" id="VCJR02000007">
    <property type="protein sequence ID" value="NHK29664.1"/>
    <property type="molecule type" value="Genomic_DNA"/>
</dbReference>
<comment type="caution">
    <text evidence="12">The sequence shown here is derived from an EMBL/GenBank/DDBJ whole genome shotgun (WGS) entry which is preliminary data.</text>
</comment>
<keyword evidence="2 8" id="KW-0813">Transport</keyword>
<evidence type="ECO:0000256" key="8">
    <source>
        <dbReference type="PROSITE-ProRule" id="PRU01360"/>
    </source>
</evidence>
<evidence type="ECO:0000256" key="4">
    <source>
        <dbReference type="ARBA" id="ARBA00022692"/>
    </source>
</evidence>
<dbReference type="InterPro" id="IPR000531">
    <property type="entry name" value="Beta-barrel_TonB"/>
</dbReference>
<dbReference type="InterPro" id="IPR037066">
    <property type="entry name" value="Plug_dom_sf"/>
</dbReference>
<evidence type="ECO:0000256" key="6">
    <source>
        <dbReference type="ARBA" id="ARBA00023136"/>
    </source>
</evidence>
<dbReference type="Pfam" id="PF07715">
    <property type="entry name" value="Plug"/>
    <property type="match status" value="1"/>
</dbReference>
<keyword evidence="3 8" id="KW-1134">Transmembrane beta strand</keyword>
<proteinExistence type="inferred from homology"/>
<comment type="similarity">
    <text evidence="8 9">Belongs to the TonB-dependent receptor family.</text>
</comment>
<comment type="subcellular location">
    <subcellularLocation>
        <location evidence="1 8">Cell outer membrane</location>
        <topology evidence="1 8">Multi-pass membrane protein</topology>
    </subcellularLocation>
</comment>
<dbReference type="Pfam" id="PF00593">
    <property type="entry name" value="TonB_dep_Rec_b-barrel"/>
    <property type="match status" value="1"/>
</dbReference>
<evidence type="ECO:0000256" key="7">
    <source>
        <dbReference type="ARBA" id="ARBA00023237"/>
    </source>
</evidence>
<dbReference type="PANTHER" id="PTHR47234">
    <property type="match status" value="1"/>
</dbReference>
<evidence type="ECO:0000256" key="2">
    <source>
        <dbReference type="ARBA" id="ARBA00022448"/>
    </source>
</evidence>
<sequence length="916" mass="99392">MNAAMTFAVCCCVLAAGGEARGFEQDHQYQFHVDEETLGEALAEISRQARIGYLHPYELAESRGVNPVAGYMTISEALNELLRGTEFSADLTESEVIVISRIEREPTEKMGSKKFVKALLAGVAGISSATAYAQDVEEIEDRDGEEVESTETESTPARDDVIIVTGTNIRGIAPDSSPTQVFSREDIQESGASTIQDFLKTMPQNFGGGSNAEVIGGLPNDFSASYNSGRAGTYGSSANLRGLGSGSTLVLLNNHRVAPSSGLGDFVDISLFPASAIERVEVLTDGASSIYGGDAVAGVMNFILRDDYDGAEAMVRYGSVTDGDLDEYRASLTYGEAWDGGNAIIAYEYFNRGNLSAADRSFSSEAFLPNDLFPSSERHSVVAAVTQDISPNLRFRSDVLYGKRTGERDWSGSNYYIRILPDTSTVSASAALEWNLSENWTADFIGAYSKTKGDVVTEVDSSWHTKLDSDLWTLDAKASGILGTLWGVDVHGAFGGQYREESFSNIRIDTDTVQREADRNVSAVFGELYVPLISEEDGIAGAHRLDLSLSSRYEDYSDFGSQTTPKIGVLWAPVEPLRLRASFGKSFNPPPLGRVGALDYTAFVAGTADINNVFGLTPADPSIADVTAIYVSGTARNLEAEESQTFTAGFDFDKDFGAHRFSLEATYLDIDFENRLGNTPVPNNRSVFDAPNIAWADDTAFPPGTVEYMPSLETINSLLNSVQNIQLRGDVDPLDAQIISTVQLTKNLTRTLVQGFDFSTNYGVDTDYGEFSLGVSGSYILEYEQQATPTTPAVSRIDTLYNPTHLRLRGRTGFAKDALRTNLFVNYTNSYRFDDLPGAQKVDAWTTYDLSVSYDLGSQFAGGNLGDPRVRFSVQNIFDNDPPSTTNAPTFSVYGYDPTNASPLGRFVSAELSTSF</sequence>
<evidence type="ECO:0000259" key="11">
    <source>
        <dbReference type="Pfam" id="PF07715"/>
    </source>
</evidence>